<proteinExistence type="predicted"/>
<sequence>MQSRLYICLFYIVALLGGIQAVPVGRDLNARNPSAPFLDVPLDPGESNYERSPFLDIGTVVSNLHDPIRAISNADKGFIEDLLRGKTGDETSNTQRSFL</sequence>
<accession>A0A8H4BR94</accession>
<reference evidence="2 3" key="1">
    <citation type="submission" date="2019-09" db="EMBL/GenBank/DDBJ databases">
        <authorList>
            <consortium name="DOE Joint Genome Institute"/>
            <person name="Mondo S.J."/>
            <person name="Navarro-Mendoza M.I."/>
            <person name="Perez-Arques C."/>
            <person name="Panchal S."/>
            <person name="Nicolas F.E."/>
            <person name="Ganguly P."/>
            <person name="Pangilinan J."/>
            <person name="Grigoriev I."/>
            <person name="Heitman J."/>
            <person name="Sanya K."/>
            <person name="Garre V."/>
        </authorList>
    </citation>
    <scope>NUCLEOTIDE SEQUENCE [LARGE SCALE GENOMIC DNA]</scope>
    <source>
        <strain evidence="2 3">MU402</strain>
    </source>
</reference>
<organism evidence="2 3">
    <name type="scientific">Mucor circinelloides f. lusitanicus</name>
    <name type="common">Mucor racemosus var. lusitanicus</name>
    <dbReference type="NCBI Taxonomy" id="29924"/>
    <lineage>
        <taxon>Eukaryota</taxon>
        <taxon>Fungi</taxon>
        <taxon>Fungi incertae sedis</taxon>
        <taxon>Mucoromycota</taxon>
        <taxon>Mucoromycotina</taxon>
        <taxon>Mucoromycetes</taxon>
        <taxon>Mucorales</taxon>
        <taxon>Mucorineae</taxon>
        <taxon>Mucoraceae</taxon>
        <taxon>Mucor</taxon>
    </lineage>
</organism>
<keyword evidence="1" id="KW-0732">Signal</keyword>
<evidence type="ECO:0000313" key="2">
    <source>
        <dbReference type="EMBL" id="KAF1807119.1"/>
    </source>
</evidence>
<comment type="caution">
    <text evidence="2">The sequence shown here is derived from an EMBL/GenBank/DDBJ whole genome shotgun (WGS) entry which is preliminary data.</text>
</comment>
<evidence type="ECO:0000313" key="3">
    <source>
        <dbReference type="Proteomes" id="UP000469890"/>
    </source>
</evidence>
<protein>
    <submittedName>
        <fullName evidence="2">Uncharacterized protein</fullName>
    </submittedName>
</protein>
<name>A0A8H4BR94_MUCCL</name>
<evidence type="ECO:0000256" key="1">
    <source>
        <dbReference type="SAM" id="SignalP"/>
    </source>
</evidence>
<dbReference type="EMBL" id="JAAECE010000001">
    <property type="protein sequence ID" value="KAF1807119.1"/>
    <property type="molecule type" value="Genomic_DNA"/>
</dbReference>
<feature type="chain" id="PRO_5034897392" evidence="1">
    <location>
        <begin position="22"/>
        <end position="99"/>
    </location>
</feature>
<dbReference type="AlphaFoldDB" id="A0A8H4BR94"/>
<gene>
    <name evidence="2" type="ORF">FB192DRAFT_1017502</name>
</gene>
<feature type="signal peptide" evidence="1">
    <location>
        <begin position="1"/>
        <end position="21"/>
    </location>
</feature>
<dbReference type="Proteomes" id="UP000469890">
    <property type="component" value="Unassembled WGS sequence"/>
</dbReference>